<dbReference type="SUPFAM" id="SSF51338">
    <property type="entry name" value="Composite domain of metallo-dependent hydrolases"/>
    <property type="match status" value="1"/>
</dbReference>
<dbReference type="SUPFAM" id="SSF51556">
    <property type="entry name" value="Metallo-dependent hydrolases"/>
    <property type="match status" value="1"/>
</dbReference>
<evidence type="ECO:0000256" key="3">
    <source>
        <dbReference type="ARBA" id="ARBA00022723"/>
    </source>
</evidence>
<accession>A0A383EFL9</accession>
<dbReference type="EC" id="3.5.2.7" evidence="2"/>
<dbReference type="GO" id="GO:0046872">
    <property type="term" value="F:metal ion binding"/>
    <property type="evidence" value="ECO:0007669"/>
    <property type="project" value="UniProtKB-KW"/>
</dbReference>
<feature type="domain" description="Amidohydrolase-related" evidence="8">
    <location>
        <begin position="28"/>
        <end position="147"/>
    </location>
</feature>
<keyword evidence="6" id="KW-0862">Zinc</keyword>
<evidence type="ECO:0000256" key="1">
    <source>
        <dbReference type="ARBA" id="ARBA00005023"/>
    </source>
</evidence>
<comment type="pathway">
    <text evidence="1">Amino-acid degradation.</text>
</comment>
<dbReference type="InterPro" id="IPR006680">
    <property type="entry name" value="Amidohydro-rel"/>
</dbReference>
<organism evidence="9">
    <name type="scientific">marine metagenome</name>
    <dbReference type="NCBI Taxonomy" id="408172"/>
    <lineage>
        <taxon>unclassified sequences</taxon>
        <taxon>metagenomes</taxon>
        <taxon>ecological metagenomes</taxon>
    </lineage>
</organism>
<evidence type="ECO:0000256" key="2">
    <source>
        <dbReference type="ARBA" id="ARBA00012864"/>
    </source>
</evidence>
<dbReference type="EMBL" id="UINC01225551">
    <property type="protein sequence ID" value="SVE55672.1"/>
    <property type="molecule type" value="Genomic_DNA"/>
</dbReference>
<proteinExistence type="predicted"/>
<dbReference type="AlphaFoldDB" id="A0A383EFL9"/>
<evidence type="ECO:0000313" key="9">
    <source>
        <dbReference type="EMBL" id="SVE55672.1"/>
    </source>
</evidence>
<dbReference type="Gene3D" id="3.20.20.140">
    <property type="entry name" value="Metal-dependent hydrolases"/>
    <property type="match status" value="1"/>
</dbReference>
<keyword evidence="3" id="KW-0479">Metal-binding</keyword>
<name>A0A383EFL9_9ZZZZ</name>
<dbReference type="PANTHER" id="PTHR42752:SF1">
    <property type="entry name" value="IMIDAZOLONEPROPIONASE-RELATED"/>
    <property type="match status" value="1"/>
</dbReference>
<gene>
    <name evidence="9" type="ORF">METZ01_LOCUS508526</name>
</gene>
<sequence>GAISADHLMAVSDRGINKMSEKGVMATLLPGTTLFLGKGNYADGRKMIDLGCEVALATDFNPGSSTIQSMPLIISLANLYCGLSIKEAFKGATWNGAKALGLEMKTGAIFEGYIADLLFWKMKSVDEIPYWMGSDRILSVMKRGKIVKSFKIPEQN</sequence>
<dbReference type="GO" id="GO:0019556">
    <property type="term" value="P:L-histidine catabolic process to glutamate and formamide"/>
    <property type="evidence" value="ECO:0007669"/>
    <property type="project" value="InterPro"/>
</dbReference>
<dbReference type="InterPro" id="IPR032466">
    <property type="entry name" value="Metal_Hydrolase"/>
</dbReference>
<evidence type="ECO:0000259" key="8">
    <source>
        <dbReference type="Pfam" id="PF01979"/>
    </source>
</evidence>
<keyword evidence="7" id="KW-0408">Iron</keyword>
<dbReference type="InterPro" id="IPR005920">
    <property type="entry name" value="HutI"/>
</dbReference>
<dbReference type="InterPro" id="IPR011059">
    <property type="entry name" value="Metal-dep_hydrolase_composite"/>
</dbReference>
<reference evidence="9" key="1">
    <citation type="submission" date="2018-05" db="EMBL/GenBank/DDBJ databases">
        <authorList>
            <person name="Lanie J.A."/>
            <person name="Ng W.-L."/>
            <person name="Kazmierczak K.M."/>
            <person name="Andrzejewski T.M."/>
            <person name="Davidsen T.M."/>
            <person name="Wayne K.J."/>
            <person name="Tettelin H."/>
            <person name="Glass J.I."/>
            <person name="Rusch D."/>
            <person name="Podicherti R."/>
            <person name="Tsui H.-C.T."/>
            <person name="Winkler M.E."/>
        </authorList>
    </citation>
    <scope>NUCLEOTIDE SEQUENCE</scope>
</reference>
<keyword evidence="5" id="KW-0369">Histidine metabolism</keyword>
<keyword evidence="4" id="KW-0378">Hydrolase</keyword>
<evidence type="ECO:0000256" key="6">
    <source>
        <dbReference type="ARBA" id="ARBA00022833"/>
    </source>
</evidence>
<evidence type="ECO:0000256" key="7">
    <source>
        <dbReference type="ARBA" id="ARBA00023004"/>
    </source>
</evidence>
<evidence type="ECO:0000256" key="4">
    <source>
        <dbReference type="ARBA" id="ARBA00022801"/>
    </source>
</evidence>
<protein>
    <recommendedName>
        <fullName evidence="2">imidazolonepropionase</fullName>
        <ecNumber evidence="2">3.5.2.7</ecNumber>
    </recommendedName>
</protein>
<feature type="non-terminal residue" evidence="9">
    <location>
        <position position="1"/>
    </location>
</feature>
<evidence type="ECO:0000256" key="5">
    <source>
        <dbReference type="ARBA" id="ARBA00022808"/>
    </source>
</evidence>
<dbReference type="GO" id="GO:0005737">
    <property type="term" value="C:cytoplasm"/>
    <property type="evidence" value="ECO:0007669"/>
    <property type="project" value="InterPro"/>
</dbReference>
<dbReference type="PANTHER" id="PTHR42752">
    <property type="entry name" value="IMIDAZOLONEPROPIONASE"/>
    <property type="match status" value="1"/>
</dbReference>
<dbReference type="GO" id="GO:0050480">
    <property type="term" value="F:imidazolonepropionase activity"/>
    <property type="evidence" value="ECO:0007669"/>
    <property type="project" value="UniProtKB-EC"/>
</dbReference>
<dbReference type="Pfam" id="PF01979">
    <property type="entry name" value="Amidohydro_1"/>
    <property type="match status" value="1"/>
</dbReference>